<evidence type="ECO:0000313" key="1">
    <source>
        <dbReference type="EMBL" id="NER31443.1"/>
    </source>
</evidence>
<sequence length="491" mass="56530">MNDIIYPTLDLFTYDLRNALGEGQEELQRNRDFFKKKLSQDLHEFLFQRDTVFEDDYIELLPKIKKFETSSETYPLEGYYYPVRLNDMYGLLLDCSVNNQTEAQPAASFKKLKAEIEQRLNHQPATIGQTWIISGWLPQSEANSPENIAKDCYKALMPGSSWERNLEGQGQFLGAKIFELSHYRLVIPEAESTTTIQTIQENQHVIIILYPDKATAEKSARFYHHWLRLFSYRHKVLWAYAQSRLLKRTIKNRYYEIEEDKQSISQNKTNYQQEKLSDLLRGVQDSIKAYTIELYQLEFQGGIIEINLSNYQKRLERIQERLPVVEEKTEDNLSFLDKFTKLVKDKYLLQIAKDSENLKRILKLQEDTINAVRSRVEVAKAQRDRNFQDAIAILGVGWTVASFVPSPDDLSETLILYNPPLSGELQEVNSPIYCPNRGSDSSSPAFSTPPASPGIGAFLICKSPEPWIKPAIEVTHKLSVALVAAALAWLL</sequence>
<organism evidence="1">
    <name type="scientific">Symploca sp. SIO1C4</name>
    <dbReference type="NCBI Taxonomy" id="2607765"/>
    <lineage>
        <taxon>Bacteria</taxon>
        <taxon>Bacillati</taxon>
        <taxon>Cyanobacteriota</taxon>
        <taxon>Cyanophyceae</taxon>
        <taxon>Coleofasciculales</taxon>
        <taxon>Coleofasciculaceae</taxon>
        <taxon>Symploca</taxon>
    </lineage>
</organism>
<proteinExistence type="predicted"/>
<dbReference type="AlphaFoldDB" id="A0A6B3NIG8"/>
<gene>
    <name evidence="1" type="ORF">F6J89_28465</name>
</gene>
<comment type="caution">
    <text evidence="1">The sequence shown here is derived from an EMBL/GenBank/DDBJ whole genome shotgun (WGS) entry which is preliminary data.</text>
</comment>
<dbReference type="EMBL" id="JAAHFQ010000820">
    <property type="protein sequence ID" value="NER31443.1"/>
    <property type="molecule type" value="Genomic_DNA"/>
</dbReference>
<reference evidence="1" key="1">
    <citation type="submission" date="2019-11" db="EMBL/GenBank/DDBJ databases">
        <title>Genomic insights into an expanded diversity of filamentous marine cyanobacteria reveals the extraordinary biosynthetic potential of Moorea and Okeania.</title>
        <authorList>
            <person name="Ferreira Leao T."/>
            <person name="Wang M."/>
            <person name="Moss N."/>
            <person name="Da Silva R."/>
            <person name="Sanders J."/>
            <person name="Nurk S."/>
            <person name="Gurevich A."/>
            <person name="Humphrey G."/>
            <person name="Reher R."/>
            <person name="Zhu Q."/>
            <person name="Belda-Ferre P."/>
            <person name="Glukhov E."/>
            <person name="Rex R."/>
            <person name="Dorrestein P.C."/>
            <person name="Knight R."/>
            <person name="Pevzner P."/>
            <person name="Gerwick W.H."/>
            <person name="Gerwick L."/>
        </authorList>
    </citation>
    <scope>NUCLEOTIDE SEQUENCE</scope>
    <source>
        <strain evidence="1">SIO1C4</strain>
    </source>
</reference>
<protein>
    <submittedName>
        <fullName evidence="1">Uncharacterized protein</fullName>
    </submittedName>
</protein>
<name>A0A6B3NIG8_9CYAN</name>
<feature type="non-terminal residue" evidence="1">
    <location>
        <position position="491"/>
    </location>
</feature>
<accession>A0A6B3NIG8</accession>